<dbReference type="RefSeq" id="WP_156684598.1">
    <property type="nucleotide sequence ID" value="NZ_CACRUA010000025.1"/>
</dbReference>
<dbReference type="PANTHER" id="PTHR46401">
    <property type="entry name" value="GLYCOSYLTRANSFERASE WBBK-RELATED"/>
    <property type="match status" value="1"/>
</dbReference>
<keyword evidence="2" id="KW-0472">Membrane</keyword>
<dbReference type="Pfam" id="PF13692">
    <property type="entry name" value="Glyco_trans_1_4"/>
    <property type="match status" value="1"/>
</dbReference>
<dbReference type="PANTHER" id="PTHR46401:SF2">
    <property type="entry name" value="GLYCOSYLTRANSFERASE WBBK-RELATED"/>
    <property type="match status" value="1"/>
</dbReference>
<dbReference type="AlphaFoldDB" id="A0A6N3EFZ7"/>
<accession>A0A6N3EFZ7</accession>
<organism evidence="3">
    <name type="scientific">Clostridium symbiosum</name>
    <name type="common">Bacteroides symbiosus</name>
    <dbReference type="NCBI Taxonomy" id="1512"/>
    <lineage>
        <taxon>Bacteria</taxon>
        <taxon>Bacillati</taxon>
        <taxon>Bacillota</taxon>
        <taxon>Clostridia</taxon>
        <taxon>Lachnospirales</taxon>
        <taxon>Lachnospiraceae</taxon>
        <taxon>Otoolea</taxon>
    </lineage>
</organism>
<dbReference type="GO" id="GO:0009103">
    <property type="term" value="P:lipopolysaccharide biosynthetic process"/>
    <property type="evidence" value="ECO:0007669"/>
    <property type="project" value="TreeGrafter"/>
</dbReference>
<evidence type="ECO:0008006" key="4">
    <source>
        <dbReference type="Google" id="ProtNLM"/>
    </source>
</evidence>
<gene>
    <name evidence="3" type="ORF">CSLFYP84_02010</name>
</gene>
<dbReference type="SUPFAM" id="SSF53756">
    <property type="entry name" value="UDP-Glycosyltransferase/glycogen phosphorylase"/>
    <property type="match status" value="1"/>
</dbReference>
<reference evidence="3" key="1">
    <citation type="submission" date="2019-11" db="EMBL/GenBank/DDBJ databases">
        <authorList>
            <person name="Feng L."/>
        </authorList>
    </citation>
    <scope>NUCLEOTIDE SEQUENCE</scope>
    <source>
        <strain evidence="3">CsymbiosumLFYP84</strain>
    </source>
</reference>
<evidence type="ECO:0000256" key="2">
    <source>
        <dbReference type="SAM" id="Phobius"/>
    </source>
</evidence>
<evidence type="ECO:0000256" key="1">
    <source>
        <dbReference type="ARBA" id="ARBA00022679"/>
    </source>
</evidence>
<dbReference type="CDD" id="cd03801">
    <property type="entry name" value="GT4_PimA-like"/>
    <property type="match status" value="1"/>
</dbReference>
<proteinExistence type="predicted"/>
<keyword evidence="2" id="KW-1133">Transmembrane helix</keyword>
<evidence type="ECO:0000313" key="3">
    <source>
        <dbReference type="EMBL" id="VYU37463.1"/>
    </source>
</evidence>
<protein>
    <recommendedName>
        <fullName evidence="4">Glycosyltransferase</fullName>
    </recommendedName>
</protein>
<dbReference type="GO" id="GO:0016757">
    <property type="term" value="F:glycosyltransferase activity"/>
    <property type="evidence" value="ECO:0007669"/>
    <property type="project" value="TreeGrafter"/>
</dbReference>
<dbReference type="Gene3D" id="3.40.50.2000">
    <property type="entry name" value="Glycogen Phosphorylase B"/>
    <property type="match status" value="2"/>
</dbReference>
<keyword evidence="2" id="KW-0812">Transmembrane</keyword>
<dbReference type="EMBL" id="CACRUA010000025">
    <property type="protein sequence ID" value="VYU37463.1"/>
    <property type="molecule type" value="Genomic_DNA"/>
</dbReference>
<name>A0A6N3EFZ7_CLOSY</name>
<keyword evidence="1" id="KW-0808">Transferase</keyword>
<sequence>MKILFVTKQDYHGVPNGGSAGSKRNFQLLSELADVDLYHIKTRKNLFAYLSLIFMYFPGITLQHIQEINQKCKDEKYSAIFLDASLFGGIAKYIKRKFNCKVVVFFHNCESDYFKMLSKKNIIKSLYYLYALFSERQCTKYADIIITLNRRDQKRIAEEYLRKSEYLIPVTFEDKFIKQKMNRQKQLCNEPVILFVGSFFLPNYEGVKWFIENALPLISAKLQIVGKGFEKVKYELEALNDKLEVIGTVQSIEPYYTDAACVVMPIFEGSGMKVKMAEALMYGKTVFGTKEAFEGYEIDCQKAGGLCNTGEEFVTAMNQFLKNPVYYNSYNRQIFMEKYSNSNVKTIFEEILREVST</sequence>
<feature type="transmembrane region" description="Helical" evidence="2">
    <location>
        <begin position="46"/>
        <end position="65"/>
    </location>
</feature>